<organism evidence="8 9">
    <name type="scientific">Cymbomonas tetramitiformis</name>
    <dbReference type="NCBI Taxonomy" id="36881"/>
    <lineage>
        <taxon>Eukaryota</taxon>
        <taxon>Viridiplantae</taxon>
        <taxon>Chlorophyta</taxon>
        <taxon>Pyramimonadophyceae</taxon>
        <taxon>Pyramimonadales</taxon>
        <taxon>Pyramimonadaceae</taxon>
        <taxon>Cymbomonas</taxon>
    </lineage>
</organism>
<evidence type="ECO:0000259" key="6">
    <source>
        <dbReference type="SMART" id="SM00179"/>
    </source>
</evidence>
<dbReference type="Gene3D" id="2.10.25.10">
    <property type="entry name" value="Laminin"/>
    <property type="match status" value="2"/>
</dbReference>
<accession>A0AAE0FBZ1</accession>
<evidence type="ECO:0000256" key="2">
    <source>
        <dbReference type="ARBA" id="ARBA00022737"/>
    </source>
</evidence>
<keyword evidence="9" id="KW-1185">Reference proteome</keyword>
<proteinExistence type="predicted"/>
<dbReference type="GO" id="GO:0005509">
    <property type="term" value="F:calcium ion binding"/>
    <property type="evidence" value="ECO:0007669"/>
    <property type="project" value="InterPro"/>
</dbReference>
<dbReference type="AlphaFoldDB" id="A0AAE0FBZ1"/>
<keyword evidence="4" id="KW-1015">Disulfide bond</keyword>
<evidence type="ECO:0000313" key="9">
    <source>
        <dbReference type="Proteomes" id="UP001190700"/>
    </source>
</evidence>
<reference evidence="8 9" key="1">
    <citation type="journal article" date="2015" name="Genome Biol. Evol.">
        <title>Comparative Genomics of a Bacterivorous Green Alga Reveals Evolutionary Causalities and Consequences of Phago-Mixotrophic Mode of Nutrition.</title>
        <authorList>
            <person name="Burns J.A."/>
            <person name="Paasch A."/>
            <person name="Narechania A."/>
            <person name="Kim E."/>
        </authorList>
    </citation>
    <scope>NUCLEOTIDE SEQUENCE [LARGE SCALE GENOMIC DNA]</scope>
    <source>
        <strain evidence="8 9">PLY_AMNH</strain>
    </source>
</reference>
<dbReference type="SUPFAM" id="SSF57184">
    <property type="entry name" value="Growth factor receptor domain"/>
    <property type="match status" value="1"/>
</dbReference>
<protein>
    <submittedName>
        <fullName evidence="8">Uncharacterized protein</fullName>
    </submittedName>
</protein>
<sequence>MASGSVERPLGSLASHCLTPLPPAPCLVHPCFPGVQCENVPSEESLGSMGFRCLGCPSGYEGDGVACLDIDECAALLNGGCDNATACTNLPDGAGRTCSACPAGFTGSGETACVDDNEVLPPSDPSRFGSPGPSLADP</sequence>
<gene>
    <name evidence="8" type="ORF">CYMTET_34031</name>
</gene>
<evidence type="ECO:0000256" key="4">
    <source>
        <dbReference type="ARBA" id="ARBA00023157"/>
    </source>
</evidence>
<dbReference type="InterPro" id="IPR000742">
    <property type="entry name" value="EGF"/>
</dbReference>
<dbReference type="InterPro" id="IPR009030">
    <property type="entry name" value="Growth_fac_rcpt_cys_sf"/>
</dbReference>
<feature type="domain" description="EGF-like" evidence="7">
    <location>
        <begin position="25"/>
        <end position="68"/>
    </location>
</feature>
<feature type="domain" description="EGF-like" evidence="7">
    <location>
        <begin position="72"/>
        <end position="114"/>
    </location>
</feature>
<evidence type="ECO:0000256" key="1">
    <source>
        <dbReference type="ARBA" id="ARBA00022536"/>
    </source>
</evidence>
<comment type="caution">
    <text evidence="8">The sequence shown here is derived from an EMBL/GenBank/DDBJ whole genome shotgun (WGS) entry which is preliminary data.</text>
</comment>
<keyword evidence="2" id="KW-0677">Repeat</keyword>
<name>A0AAE0FBZ1_9CHLO</name>
<evidence type="ECO:0000256" key="3">
    <source>
        <dbReference type="ARBA" id="ARBA00022837"/>
    </source>
</evidence>
<feature type="region of interest" description="Disordered" evidence="5">
    <location>
        <begin position="115"/>
        <end position="138"/>
    </location>
</feature>
<feature type="domain" description="EGF-like calcium-binding" evidence="6">
    <location>
        <begin position="69"/>
        <end position="114"/>
    </location>
</feature>
<keyword evidence="3" id="KW-0106">Calcium</keyword>
<dbReference type="InterPro" id="IPR001881">
    <property type="entry name" value="EGF-like_Ca-bd_dom"/>
</dbReference>
<dbReference type="EMBL" id="LGRX02021274">
    <property type="protein sequence ID" value="KAK3256860.1"/>
    <property type="molecule type" value="Genomic_DNA"/>
</dbReference>
<dbReference type="SMART" id="SM00181">
    <property type="entry name" value="EGF"/>
    <property type="match status" value="2"/>
</dbReference>
<evidence type="ECO:0000313" key="8">
    <source>
        <dbReference type="EMBL" id="KAK3256860.1"/>
    </source>
</evidence>
<dbReference type="FunFam" id="2.10.25.10:FF:000027">
    <property type="entry name" value="Thrombospondin 3"/>
    <property type="match status" value="1"/>
</dbReference>
<dbReference type="Proteomes" id="UP001190700">
    <property type="component" value="Unassembled WGS sequence"/>
</dbReference>
<keyword evidence="1" id="KW-0245">EGF-like domain</keyword>
<evidence type="ECO:0000256" key="5">
    <source>
        <dbReference type="SAM" id="MobiDB-lite"/>
    </source>
</evidence>
<dbReference type="SMART" id="SM00179">
    <property type="entry name" value="EGF_CA"/>
    <property type="match status" value="1"/>
</dbReference>
<evidence type="ECO:0000259" key="7">
    <source>
        <dbReference type="SMART" id="SM00181"/>
    </source>
</evidence>
<dbReference type="PANTHER" id="PTHR10199">
    <property type="entry name" value="THROMBOSPONDIN"/>
    <property type="match status" value="1"/>
</dbReference>